<reference evidence="3 4" key="1">
    <citation type="submission" date="2020-04" db="EMBL/GenBank/DDBJ databases">
        <title>Paeniglutamicibacter sp. ANT13_2, a novel actinomycete isolated from sediment in Antarctica.</title>
        <authorList>
            <person name="Sakdapetsiri C."/>
            <person name="Pinyakong O."/>
        </authorList>
    </citation>
    <scope>NUCLEOTIDE SEQUENCE [LARGE SCALE GENOMIC DNA]</scope>
    <source>
        <strain evidence="3 4">ANT13_2</strain>
    </source>
</reference>
<feature type="compositionally biased region" description="Basic and acidic residues" evidence="2">
    <location>
        <begin position="103"/>
        <end position="112"/>
    </location>
</feature>
<feature type="coiled-coil region" evidence="1">
    <location>
        <begin position="209"/>
        <end position="253"/>
    </location>
</feature>
<dbReference type="RefSeq" id="WP_168152813.1">
    <property type="nucleotide sequence ID" value="NZ_JAAWVT010000008.1"/>
</dbReference>
<evidence type="ECO:0000313" key="3">
    <source>
        <dbReference type="EMBL" id="NKG22005.1"/>
    </source>
</evidence>
<evidence type="ECO:0000256" key="1">
    <source>
        <dbReference type="SAM" id="Coils"/>
    </source>
</evidence>
<dbReference type="EMBL" id="JAAWVT010000008">
    <property type="protein sequence ID" value="NKG22005.1"/>
    <property type="molecule type" value="Genomic_DNA"/>
</dbReference>
<sequence length="302" mass="32857">MAKEHHPAGPFDGSDVLVITAHAIASKAITAFYEANQRDRATKAATAHAAIGQAREALLSVGGAPAEIKRDIIAWVGLQGSQTFIISDISTPEKTVVGQQNRIKAEASDSRKSAQNQPSRHAKEQRKGLAQGQIAIGKANPKVKARQTGETISKVQIKGRGTTRTVSTPVVEPLKSTGNNPFMPVTRRRPARVTNAGSSTPNAQAVGDFENVKRKLMDLRAQLKHTASEYHARQILKERAQLLKNDIARFRAKHVANSGSPENRKNYMELERLFGQCRWRPPRKGNSGSVLSGGLPSHGTRY</sequence>
<gene>
    <name evidence="3" type="ORF">HED64_14990</name>
</gene>
<keyword evidence="4" id="KW-1185">Reference proteome</keyword>
<accession>A0ABX1G8N5</accession>
<organism evidence="3 4">
    <name type="scientific">Paeniglutamicibacter terrestris</name>
    <dbReference type="NCBI Taxonomy" id="2723403"/>
    <lineage>
        <taxon>Bacteria</taxon>
        <taxon>Bacillati</taxon>
        <taxon>Actinomycetota</taxon>
        <taxon>Actinomycetes</taxon>
        <taxon>Micrococcales</taxon>
        <taxon>Micrococcaceae</taxon>
        <taxon>Paeniglutamicibacter</taxon>
    </lineage>
</organism>
<proteinExistence type="predicted"/>
<keyword evidence="1" id="KW-0175">Coiled coil</keyword>
<protein>
    <submittedName>
        <fullName evidence="3">Uncharacterized protein</fullName>
    </submittedName>
</protein>
<dbReference type="Proteomes" id="UP000746595">
    <property type="component" value="Unassembled WGS sequence"/>
</dbReference>
<evidence type="ECO:0000313" key="4">
    <source>
        <dbReference type="Proteomes" id="UP000746595"/>
    </source>
</evidence>
<evidence type="ECO:0000256" key="2">
    <source>
        <dbReference type="SAM" id="MobiDB-lite"/>
    </source>
</evidence>
<feature type="region of interest" description="Disordered" evidence="2">
    <location>
        <begin position="281"/>
        <end position="302"/>
    </location>
</feature>
<feature type="region of interest" description="Disordered" evidence="2">
    <location>
        <begin position="97"/>
        <end position="165"/>
    </location>
</feature>
<comment type="caution">
    <text evidence="3">The sequence shown here is derived from an EMBL/GenBank/DDBJ whole genome shotgun (WGS) entry which is preliminary data.</text>
</comment>
<name>A0ABX1G8N5_9MICC</name>